<dbReference type="GO" id="GO:0005743">
    <property type="term" value="C:mitochondrial inner membrane"/>
    <property type="evidence" value="ECO:0007669"/>
    <property type="project" value="UniProtKB-SubCell"/>
</dbReference>
<keyword evidence="6 11" id="KW-0274">FAD</keyword>
<dbReference type="Gene3D" id="3.50.50.60">
    <property type="entry name" value="FAD/NAD(P)-binding domain"/>
    <property type="match status" value="1"/>
</dbReference>
<protein>
    <recommendedName>
        <fullName evidence="4 11">Protoporphyrinogen oxidase</fullName>
        <ecNumber evidence="4 11">1.3.3.4</ecNumber>
    </recommendedName>
</protein>
<name>A0A9P4VPK7_9PEZI</name>
<proteinExistence type="inferred from homology"/>
<comment type="similarity">
    <text evidence="3 11">Belongs to the protoporphyrinogen/coproporphyrinogen oxidase family. Protoporphyrinogen oxidase subfamily.</text>
</comment>
<organism evidence="13 14">
    <name type="scientific">Patellaria atrata CBS 101060</name>
    <dbReference type="NCBI Taxonomy" id="1346257"/>
    <lineage>
        <taxon>Eukaryota</taxon>
        <taxon>Fungi</taxon>
        <taxon>Dikarya</taxon>
        <taxon>Ascomycota</taxon>
        <taxon>Pezizomycotina</taxon>
        <taxon>Dothideomycetes</taxon>
        <taxon>Dothideomycetes incertae sedis</taxon>
        <taxon>Patellariales</taxon>
        <taxon>Patellariaceae</taxon>
        <taxon>Patellaria</taxon>
    </lineage>
</organism>
<gene>
    <name evidence="13" type="ORF">M501DRAFT_315626</name>
</gene>
<evidence type="ECO:0000256" key="5">
    <source>
        <dbReference type="ARBA" id="ARBA00022630"/>
    </source>
</evidence>
<dbReference type="Pfam" id="PF01593">
    <property type="entry name" value="Amino_oxidase"/>
    <property type="match status" value="1"/>
</dbReference>
<evidence type="ECO:0000256" key="8">
    <source>
        <dbReference type="ARBA" id="ARBA00023133"/>
    </source>
</evidence>
<dbReference type="InterPro" id="IPR002937">
    <property type="entry name" value="Amino_oxidase"/>
</dbReference>
<comment type="subcellular location">
    <subcellularLocation>
        <location evidence="11">Mitochondrion inner membrane</location>
    </subcellularLocation>
</comment>
<evidence type="ECO:0000259" key="12">
    <source>
        <dbReference type="Pfam" id="PF01593"/>
    </source>
</evidence>
<evidence type="ECO:0000256" key="2">
    <source>
        <dbReference type="ARBA" id="ARBA00005073"/>
    </source>
</evidence>
<comment type="catalytic activity">
    <reaction evidence="10 11">
        <text>protoporphyrinogen IX + 3 O2 = protoporphyrin IX + 3 H2O2</text>
        <dbReference type="Rhea" id="RHEA:25576"/>
        <dbReference type="ChEBI" id="CHEBI:15379"/>
        <dbReference type="ChEBI" id="CHEBI:16240"/>
        <dbReference type="ChEBI" id="CHEBI:57306"/>
        <dbReference type="ChEBI" id="CHEBI:57307"/>
        <dbReference type="EC" id="1.3.3.4"/>
    </reaction>
</comment>
<evidence type="ECO:0000256" key="3">
    <source>
        <dbReference type="ARBA" id="ARBA00010551"/>
    </source>
</evidence>
<accession>A0A9P4VPK7</accession>
<evidence type="ECO:0000313" key="13">
    <source>
        <dbReference type="EMBL" id="KAF2835589.1"/>
    </source>
</evidence>
<dbReference type="InterPro" id="IPR004572">
    <property type="entry name" value="Protoporphyrinogen_oxidase"/>
</dbReference>
<dbReference type="PANTHER" id="PTHR42923">
    <property type="entry name" value="PROTOPORPHYRINOGEN OXIDASE"/>
    <property type="match status" value="1"/>
</dbReference>
<evidence type="ECO:0000256" key="10">
    <source>
        <dbReference type="ARBA" id="ARBA00047554"/>
    </source>
</evidence>
<keyword evidence="7 11" id="KW-0560">Oxidoreductase</keyword>
<feature type="domain" description="Amine oxidase" evidence="12">
    <location>
        <begin position="53"/>
        <end position="537"/>
    </location>
</feature>
<dbReference type="NCBIfam" id="TIGR00562">
    <property type="entry name" value="proto_IX_ox"/>
    <property type="match status" value="1"/>
</dbReference>
<evidence type="ECO:0000256" key="1">
    <source>
        <dbReference type="ARBA" id="ARBA00002600"/>
    </source>
</evidence>
<keyword evidence="5 11" id="KW-0285">Flavoprotein</keyword>
<evidence type="ECO:0000256" key="6">
    <source>
        <dbReference type="ARBA" id="ARBA00022827"/>
    </source>
</evidence>
<comment type="cofactor">
    <cofactor evidence="11">
        <name>FAD</name>
        <dbReference type="ChEBI" id="CHEBI:57692"/>
    </cofactor>
    <text evidence="11">Binds 1 FAD per subunit.</text>
</comment>
<dbReference type="EMBL" id="MU006107">
    <property type="protein sequence ID" value="KAF2835589.1"/>
    <property type="molecule type" value="Genomic_DNA"/>
</dbReference>
<dbReference type="Proteomes" id="UP000799429">
    <property type="component" value="Unassembled WGS sequence"/>
</dbReference>
<dbReference type="GO" id="GO:0004729">
    <property type="term" value="F:oxygen-dependent protoporphyrinogen oxidase activity"/>
    <property type="evidence" value="ECO:0007669"/>
    <property type="project" value="UniProtKB-UniRule"/>
</dbReference>
<evidence type="ECO:0000256" key="11">
    <source>
        <dbReference type="RuleBase" id="RU367069"/>
    </source>
</evidence>
<dbReference type="GO" id="GO:0006782">
    <property type="term" value="P:protoporphyrinogen IX biosynthetic process"/>
    <property type="evidence" value="ECO:0007669"/>
    <property type="project" value="UniProtKB-UniRule"/>
</dbReference>
<dbReference type="SUPFAM" id="SSF51905">
    <property type="entry name" value="FAD/NAD(P)-binding domain"/>
    <property type="match status" value="1"/>
</dbReference>
<dbReference type="SUPFAM" id="SSF54373">
    <property type="entry name" value="FAD-linked reductases, C-terminal domain"/>
    <property type="match status" value="1"/>
</dbReference>
<keyword evidence="8 11" id="KW-0350">Heme biosynthesis</keyword>
<evidence type="ECO:0000313" key="14">
    <source>
        <dbReference type="Proteomes" id="UP000799429"/>
    </source>
</evidence>
<reference evidence="13" key="1">
    <citation type="journal article" date="2020" name="Stud. Mycol.">
        <title>101 Dothideomycetes genomes: a test case for predicting lifestyles and emergence of pathogens.</title>
        <authorList>
            <person name="Haridas S."/>
            <person name="Albert R."/>
            <person name="Binder M."/>
            <person name="Bloem J."/>
            <person name="Labutti K."/>
            <person name="Salamov A."/>
            <person name="Andreopoulos B."/>
            <person name="Baker S."/>
            <person name="Barry K."/>
            <person name="Bills G."/>
            <person name="Bluhm B."/>
            <person name="Cannon C."/>
            <person name="Castanera R."/>
            <person name="Culley D."/>
            <person name="Daum C."/>
            <person name="Ezra D."/>
            <person name="Gonzalez J."/>
            <person name="Henrissat B."/>
            <person name="Kuo A."/>
            <person name="Liang C."/>
            <person name="Lipzen A."/>
            <person name="Lutzoni F."/>
            <person name="Magnuson J."/>
            <person name="Mondo S."/>
            <person name="Nolan M."/>
            <person name="Ohm R."/>
            <person name="Pangilinan J."/>
            <person name="Park H.-J."/>
            <person name="Ramirez L."/>
            <person name="Alfaro M."/>
            <person name="Sun H."/>
            <person name="Tritt A."/>
            <person name="Yoshinaga Y."/>
            <person name="Zwiers L.-H."/>
            <person name="Turgeon B."/>
            <person name="Goodwin S."/>
            <person name="Spatafora J."/>
            <person name="Crous P."/>
            <person name="Grigoriev I."/>
        </authorList>
    </citation>
    <scope>NUCLEOTIDE SEQUENCE</scope>
    <source>
        <strain evidence="13">CBS 101060</strain>
    </source>
</reference>
<dbReference type="PANTHER" id="PTHR42923:SF3">
    <property type="entry name" value="PROTOPORPHYRINOGEN OXIDASE"/>
    <property type="match status" value="1"/>
</dbReference>
<comment type="caution">
    <text evidence="13">The sequence shown here is derived from an EMBL/GenBank/DDBJ whole genome shotgun (WGS) entry which is preliminary data.</text>
</comment>
<comment type="pathway">
    <text evidence="2 11">Porphyrin-containing compound metabolism; protoporphyrin-IX biosynthesis; protoporphyrin-IX from protoporphyrinogen-IX: step 1/1.</text>
</comment>
<evidence type="ECO:0000256" key="9">
    <source>
        <dbReference type="ARBA" id="ARBA00023244"/>
    </source>
</evidence>
<evidence type="ECO:0000256" key="7">
    <source>
        <dbReference type="ARBA" id="ARBA00023002"/>
    </source>
</evidence>
<keyword evidence="14" id="KW-1185">Reference proteome</keyword>
<comment type="function">
    <text evidence="1 11">Catalyzes the 6-electron oxidation of protoporphyrinogen-IX to form protoporphyrin-IX.</text>
</comment>
<evidence type="ECO:0000256" key="4">
    <source>
        <dbReference type="ARBA" id="ARBA00012867"/>
    </source>
</evidence>
<dbReference type="InterPro" id="IPR050464">
    <property type="entry name" value="Zeta_carotene_desat/Oxidored"/>
</dbReference>
<keyword evidence="9 11" id="KW-0627">Porphyrin biosynthesis</keyword>
<dbReference type="EC" id="1.3.3.4" evidence="4 11"/>
<sequence length="563" mass="63489">MRLHKHVFNPERLICNVHLRTRPIDPRFTRLFSTAATAQDNSLEDVAIIGGGLTGLASAYYLAKERPSTKITIYEASSRTGGWLNSKYIDTPYKKQVLFETGPHSIRSGGEAAIFILFLIQELDLQDEILPVSRFSLSARNRFIYYPDRLVKMPQGVDFQSLYSFVSEPVFREALPGLVREPWIDALEDPPIDESVGDFISRRLGRPIAENLVSAIIHGIYAGNIWELSSKMLMPVQRKMEEDHGSILLGYISGLYKKPELTIPWRDFETFGSVRESGMVLSEDIKDKLSGASIYTFNKGLQQLTDRLTWKLELMSNITIERDTEVENLQLDSRTGNVNLKIKTNKSRNTISKSHVISTIFSKHTGIQALADTDAVTVMVVNLYYSNQFLLPVNGFGYLLPMSLPFSQNPEFALGVSFDSDCAHLPNDPAGTKVSVMLGGHWWDNMTSYPDEKEGLQMARSVLERHLGIKDEPVASLVSLQKDCIPQYKVGHEEKMRKAHAELNEKYRGRVRVTGNSYHGVSVNDCARGAWDVVRALVRDSGPGLTGLEHFRNPHWIILRSKR</sequence>
<dbReference type="InterPro" id="IPR036188">
    <property type="entry name" value="FAD/NAD-bd_sf"/>
</dbReference>
<dbReference type="AlphaFoldDB" id="A0A9P4VPK7"/>
<dbReference type="OrthoDB" id="438553at2759"/>